<accession>A0A833QNQ1</accession>
<keyword evidence="2" id="KW-1185">Reference proteome</keyword>
<evidence type="ECO:0000313" key="2">
    <source>
        <dbReference type="Proteomes" id="UP000623129"/>
    </source>
</evidence>
<gene>
    <name evidence="1" type="ORF">FCM35_KLT03929</name>
</gene>
<dbReference type="EMBL" id="SWLB01000013">
    <property type="protein sequence ID" value="KAF3330575.1"/>
    <property type="molecule type" value="Genomic_DNA"/>
</dbReference>
<sequence>MRLWSWKFHFSSSRHGKIVKLYILMSVAPSPLAFANPPPALSSLLTGVSLRAPSDRSSLSRPVAASPNLKQVRRLIDLYKLIAISSSFLFDFLIPLVSTYMTPSYRSANRTCGFRFSGISRIYMSEEKRRSLELKKSTTDTGIELLFCFFSSNRHCLFEVLDLDWMLPSITSSIVPGFGKRAMVMKRVMRVEPELGLFSYISSWAKFCAELGSLAGLRSNEINKDIVFNTSDLPIQNFTFGKSDIHIIDHTSFIFFLELWSREH</sequence>
<comment type="caution">
    <text evidence="1">The sequence shown here is derived from an EMBL/GenBank/DDBJ whole genome shotgun (WGS) entry which is preliminary data.</text>
</comment>
<proteinExistence type="predicted"/>
<protein>
    <submittedName>
        <fullName evidence="1">Uncharacterized protein</fullName>
    </submittedName>
</protein>
<name>A0A833QNQ1_9POAL</name>
<dbReference type="AlphaFoldDB" id="A0A833QNQ1"/>
<dbReference type="Proteomes" id="UP000623129">
    <property type="component" value="Unassembled WGS sequence"/>
</dbReference>
<organism evidence="1 2">
    <name type="scientific">Carex littledalei</name>
    <dbReference type="NCBI Taxonomy" id="544730"/>
    <lineage>
        <taxon>Eukaryota</taxon>
        <taxon>Viridiplantae</taxon>
        <taxon>Streptophyta</taxon>
        <taxon>Embryophyta</taxon>
        <taxon>Tracheophyta</taxon>
        <taxon>Spermatophyta</taxon>
        <taxon>Magnoliopsida</taxon>
        <taxon>Liliopsida</taxon>
        <taxon>Poales</taxon>
        <taxon>Cyperaceae</taxon>
        <taxon>Cyperoideae</taxon>
        <taxon>Cariceae</taxon>
        <taxon>Carex</taxon>
        <taxon>Carex subgen. Euthyceras</taxon>
    </lineage>
</organism>
<evidence type="ECO:0000313" key="1">
    <source>
        <dbReference type="EMBL" id="KAF3330575.1"/>
    </source>
</evidence>
<reference evidence="1" key="1">
    <citation type="submission" date="2020-01" db="EMBL/GenBank/DDBJ databases">
        <title>Genome sequence of Kobresia littledalei, the first chromosome-level genome in the family Cyperaceae.</title>
        <authorList>
            <person name="Qu G."/>
        </authorList>
    </citation>
    <scope>NUCLEOTIDE SEQUENCE</scope>
    <source>
        <strain evidence="1">C.B.Clarke</strain>
        <tissue evidence="1">Leaf</tissue>
    </source>
</reference>